<dbReference type="Proteomes" id="UP000183210">
    <property type="component" value="Unassembled WGS sequence"/>
</dbReference>
<dbReference type="EMBL" id="FOEV01000041">
    <property type="protein sequence ID" value="SER54299.1"/>
    <property type="molecule type" value="Genomic_DNA"/>
</dbReference>
<proteinExistence type="predicted"/>
<evidence type="ECO:0000313" key="3">
    <source>
        <dbReference type="Proteomes" id="UP000183210"/>
    </source>
</evidence>
<feature type="non-terminal residue" evidence="2">
    <location>
        <position position="1"/>
    </location>
</feature>
<sequence length="306" mass="31598">IGEFGVPDNNPRWNILMDNMLTYLKENCVPASYWAAGPGWGNYFMSVEPVNGQDRPQWPTLKKYMDSSSCTEIGPKKAGASTTPTPSTPSVGTTPVATTPSTGTGSSTAPSTSVPPAATPVTTTPVAGADGAVSSVINNFTNADWLNGVYRKKAGFSIPATAANKAAFIVGASVRLANGEVRKISAVQIGTNMAVYLEGAPVNGSIVGYPNKLALVSAVLATSPINDFTNADWLNGVYRKKAGFSIPGTSTNQAAFKAGGSVRLATGEVRKITYVQAGKNLAVYLDGAPVNGSTVGYPKTLAALAN</sequence>
<evidence type="ECO:0000313" key="2">
    <source>
        <dbReference type="EMBL" id="SER54299.1"/>
    </source>
</evidence>
<evidence type="ECO:0000256" key="1">
    <source>
        <dbReference type="SAM" id="MobiDB-lite"/>
    </source>
</evidence>
<reference evidence="2 3" key="1">
    <citation type="submission" date="2016-10" db="EMBL/GenBank/DDBJ databases">
        <authorList>
            <person name="Varghese N."/>
            <person name="Submissions S."/>
        </authorList>
    </citation>
    <scope>NUCLEOTIDE SEQUENCE [LARGE SCALE GENOMIC DNA]</scope>
    <source>
        <strain evidence="2 3">LMG 21974</strain>
    </source>
</reference>
<dbReference type="SUPFAM" id="SSF51445">
    <property type="entry name" value="(Trans)glycosidases"/>
    <property type="match status" value="1"/>
</dbReference>
<gene>
    <name evidence="2" type="ORF">SAMN05216409_1412</name>
</gene>
<organism evidence="2 3">
    <name type="scientific">Pseudomonas lutea</name>
    <dbReference type="NCBI Taxonomy" id="243924"/>
    <lineage>
        <taxon>Bacteria</taxon>
        <taxon>Pseudomonadati</taxon>
        <taxon>Pseudomonadota</taxon>
        <taxon>Gammaproteobacteria</taxon>
        <taxon>Pseudomonadales</taxon>
        <taxon>Pseudomonadaceae</taxon>
        <taxon>Pseudomonas</taxon>
    </lineage>
</organism>
<dbReference type="AlphaFoldDB" id="A0A9X8MHZ8"/>
<name>A0A9X8MHZ8_9PSED</name>
<accession>A0A9X8MHZ8</accession>
<feature type="region of interest" description="Disordered" evidence="1">
    <location>
        <begin position="67"/>
        <end position="125"/>
    </location>
</feature>
<feature type="compositionally biased region" description="Low complexity" evidence="1">
    <location>
        <begin position="78"/>
        <end position="125"/>
    </location>
</feature>
<dbReference type="Gene3D" id="3.20.20.80">
    <property type="entry name" value="Glycosidases"/>
    <property type="match status" value="1"/>
</dbReference>
<protein>
    <submittedName>
        <fullName evidence="2">Endoglucanase</fullName>
    </submittedName>
</protein>
<comment type="caution">
    <text evidence="2">The sequence shown here is derived from an EMBL/GenBank/DDBJ whole genome shotgun (WGS) entry which is preliminary data.</text>
</comment>
<dbReference type="InterPro" id="IPR017853">
    <property type="entry name" value="GH"/>
</dbReference>